<evidence type="ECO:0000256" key="4">
    <source>
        <dbReference type="ARBA" id="ARBA00031967"/>
    </source>
</evidence>
<comment type="similarity">
    <text evidence="1">Belongs to the SOSS-C family.</text>
</comment>
<sequence>EEGAGSVRGGPGREEGPGSVRRGVGAVALYKRHEQGAEAAWPRCGRGERGRRSRGPAPSGSVLIPRFPPGLARALRPCTLQPGTLMETDVDGFQNKNRVAILAELDKEKRKLLMQNQSSTNHPGASIALTRSPLNKDFRDHAEQQHIAAQQKAALQGLAIVPVKGSQVDNGFDGQVCGECCVAYTRESVPPLLLLVLTSPLSGPIHSRYSNPVSVTRRRMSPHLRVDPWKPVQCPNALVLFSHTRFRSPSGLYRLNKPLLRRISSSAKVQQYSSDKVKATPNSPTLDYTVCDYFF</sequence>
<accession>A0A835TQV7</accession>
<reference evidence="7" key="1">
    <citation type="submission" date="2020-10" db="EMBL/GenBank/DDBJ databases">
        <title>Feather gene expression reveals the developmental basis of iridescence in African starlings.</title>
        <authorList>
            <person name="Rubenstein D.R."/>
        </authorList>
    </citation>
    <scope>NUCLEOTIDE SEQUENCE</scope>
    <source>
        <strain evidence="7">SS15</strain>
        <tissue evidence="7">Liver</tissue>
    </source>
</reference>
<dbReference type="EMBL" id="JADDUC010000206">
    <property type="protein sequence ID" value="KAG0115711.1"/>
    <property type="molecule type" value="Genomic_DNA"/>
</dbReference>
<dbReference type="InterPro" id="IPR031821">
    <property type="entry name" value="SOSSC"/>
</dbReference>
<feature type="region of interest" description="Disordered" evidence="6">
    <location>
        <begin position="1"/>
        <end position="22"/>
    </location>
</feature>
<dbReference type="OrthoDB" id="10040290at2759"/>
<comment type="caution">
    <text evidence="7">The sequence shown here is derived from an EMBL/GenBank/DDBJ whole genome shotgun (WGS) entry which is preliminary data.</text>
</comment>
<evidence type="ECO:0000256" key="2">
    <source>
        <dbReference type="ARBA" id="ARBA00014540"/>
    </source>
</evidence>
<feature type="non-terminal residue" evidence="7">
    <location>
        <position position="295"/>
    </location>
</feature>
<evidence type="ECO:0000313" key="7">
    <source>
        <dbReference type="EMBL" id="KAG0115711.1"/>
    </source>
</evidence>
<organism evidence="7">
    <name type="scientific">Lamprotornis superbus</name>
    <dbReference type="NCBI Taxonomy" id="245042"/>
    <lineage>
        <taxon>Eukaryota</taxon>
        <taxon>Metazoa</taxon>
        <taxon>Chordata</taxon>
        <taxon>Craniata</taxon>
        <taxon>Vertebrata</taxon>
        <taxon>Euteleostomi</taxon>
        <taxon>Archelosauria</taxon>
        <taxon>Archosauria</taxon>
        <taxon>Dinosauria</taxon>
        <taxon>Saurischia</taxon>
        <taxon>Theropoda</taxon>
        <taxon>Coelurosauria</taxon>
        <taxon>Aves</taxon>
        <taxon>Neognathae</taxon>
        <taxon>Neoaves</taxon>
        <taxon>Telluraves</taxon>
        <taxon>Australaves</taxon>
        <taxon>Passeriformes</taxon>
        <taxon>Sturnidae</taxon>
        <taxon>Lamprotornis</taxon>
    </lineage>
</organism>
<evidence type="ECO:0000256" key="1">
    <source>
        <dbReference type="ARBA" id="ARBA00007829"/>
    </source>
</evidence>
<feature type="non-terminal residue" evidence="7">
    <location>
        <position position="1"/>
    </location>
</feature>
<proteinExistence type="inferred from homology"/>
<feature type="compositionally biased region" description="Gly residues" evidence="6">
    <location>
        <begin position="1"/>
        <end position="10"/>
    </location>
</feature>
<dbReference type="GO" id="GO:0005654">
    <property type="term" value="C:nucleoplasm"/>
    <property type="evidence" value="ECO:0007669"/>
    <property type="project" value="TreeGrafter"/>
</dbReference>
<gene>
    <name evidence="7" type="ORF">IHE44_005510</name>
</gene>
<protein>
    <recommendedName>
        <fullName evidence="2">SOSS complex subunit C</fullName>
    </recommendedName>
    <alternativeName>
        <fullName evidence="3">Sensor of single-strand DNA complex subunit C</fullName>
    </alternativeName>
    <alternativeName>
        <fullName evidence="5">Sensor of ssDNA subunit C</fullName>
    </alternativeName>
    <alternativeName>
        <fullName evidence="4">Single-stranded DNA-binding protein-interacting protein 1</fullName>
    </alternativeName>
</protein>
<feature type="region of interest" description="Disordered" evidence="6">
    <location>
        <begin position="40"/>
        <end position="63"/>
    </location>
</feature>
<dbReference type="GO" id="GO:0070876">
    <property type="term" value="C:SOSS complex"/>
    <property type="evidence" value="ECO:0007669"/>
    <property type="project" value="InterPro"/>
</dbReference>
<evidence type="ECO:0000256" key="6">
    <source>
        <dbReference type="SAM" id="MobiDB-lite"/>
    </source>
</evidence>
<evidence type="ECO:0000256" key="3">
    <source>
        <dbReference type="ARBA" id="ARBA00030383"/>
    </source>
</evidence>
<dbReference type="PANTHER" id="PTHR31526">
    <property type="entry name" value="SOSS COMPLEX SUBUNIT C"/>
    <property type="match status" value="1"/>
</dbReference>
<dbReference type="AlphaFoldDB" id="A0A835TQV7"/>
<dbReference type="GO" id="GO:0006281">
    <property type="term" value="P:DNA repair"/>
    <property type="evidence" value="ECO:0007669"/>
    <property type="project" value="InterPro"/>
</dbReference>
<evidence type="ECO:0000256" key="5">
    <source>
        <dbReference type="ARBA" id="ARBA00033066"/>
    </source>
</evidence>
<name>A0A835TQV7_9PASS</name>
<dbReference type="PANTHER" id="PTHR31526:SF2">
    <property type="entry name" value="SOSS COMPLEX SUBUNIT C"/>
    <property type="match status" value="1"/>
</dbReference>